<name>A0AAW2IBZ7_9NEOP</name>
<accession>A0AAW2IBZ7</accession>
<dbReference type="CDD" id="cd15860">
    <property type="entry name" value="SNARE_USE1"/>
    <property type="match status" value="1"/>
</dbReference>
<dbReference type="PANTHER" id="PTHR13050:SF7">
    <property type="entry name" value="VESICLE TRANSPORT PROTEIN USE1"/>
    <property type="match status" value="1"/>
</dbReference>
<organism evidence="13">
    <name type="scientific">Menopon gallinae</name>
    <name type="common">poultry shaft louse</name>
    <dbReference type="NCBI Taxonomy" id="328185"/>
    <lineage>
        <taxon>Eukaryota</taxon>
        <taxon>Metazoa</taxon>
        <taxon>Ecdysozoa</taxon>
        <taxon>Arthropoda</taxon>
        <taxon>Hexapoda</taxon>
        <taxon>Insecta</taxon>
        <taxon>Pterygota</taxon>
        <taxon>Neoptera</taxon>
        <taxon>Paraneoptera</taxon>
        <taxon>Psocodea</taxon>
        <taxon>Troctomorpha</taxon>
        <taxon>Phthiraptera</taxon>
        <taxon>Amblycera</taxon>
        <taxon>Menoponidae</taxon>
        <taxon>Menopon</taxon>
    </lineage>
</organism>
<keyword evidence="10 12" id="KW-0472">Membrane</keyword>
<evidence type="ECO:0000256" key="7">
    <source>
        <dbReference type="ARBA" id="ARBA00022892"/>
    </source>
</evidence>
<evidence type="ECO:0000256" key="8">
    <source>
        <dbReference type="ARBA" id="ARBA00022927"/>
    </source>
</evidence>
<reference evidence="13" key="1">
    <citation type="journal article" date="2024" name="Gigascience">
        <title>Chromosome-level genome of the poultry shaft louse Menopon gallinae provides insight into the host-switching and adaptive evolution of parasitic lice.</title>
        <authorList>
            <person name="Xu Y."/>
            <person name="Ma L."/>
            <person name="Liu S."/>
            <person name="Liang Y."/>
            <person name="Liu Q."/>
            <person name="He Z."/>
            <person name="Tian L."/>
            <person name="Duan Y."/>
            <person name="Cai W."/>
            <person name="Li H."/>
            <person name="Song F."/>
        </authorList>
    </citation>
    <scope>NUCLEOTIDE SEQUENCE</scope>
    <source>
        <strain evidence="13">Cailab_2023a</strain>
    </source>
</reference>
<comment type="caution">
    <text evidence="13">The sequence shown here is derived from an EMBL/GenBank/DDBJ whole genome shotgun (WGS) entry which is preliminary data.</text>
</comment>
<evidence type="ECO:0000256" key="10">
    <source>
        <dbReference type="ARBA" id="ARBA00023136"/>
    </source>
</evidence>
<protein>
    <recommendedName>
        <fullName evidence="3">Vesicle transport protein USE1</fullName>
    </recommendedName>
    <alternativeName>
        <fullName evidence="11">USE1-like protein</fullName>
    </alternativeName>
</protein>
<keyword evidence="5 12" id="KW-0812">Transmembrane</keyword>
<proteinExistence type="inferred from homology"/>
<evidence type="ECO:0000256" key="5">
    <source>
        <dbReference type="ARBA" id="ARBA00022692"/>
    </source>
</evidence>
<gene>
    <name evidence="13" type="ORF">PYX00_000902</name>
</gene>
<dbReference type="GO" id="GO:0006890">
    <property type="term" value="P:retrograde vesicle-mediated transport, Golgi to endoplasmic reticulum"/>
    <property type="evidence" value="ECO:0007669"/>
    <property type="project" value="TreeGrafter"/>
</dbReference>
<keyword evidence="9 12" id="KW-1133">Transmembrane helix</keyword>
<dbReference type="GO" id="GO:0031201">
    <property type="term" value="C:SNARE complex"/>
    <property type="evidence" value="ECO:0007669"/>
    <property type="project" value="TreeGrafter"/>
</dbReference>
<comment type="similarity">
    <text evidence="2">Belongs to the USE1 family.</text>
</comment>
<keyword evidence="7" id="KW-0931">ER-Golgi transport</keyword>
<dbReference type="EMBL" id="JARGDH010000001">
    <property type="protein sequence ID" value="KAL0279313.1"/>
    <property type="molecule type" value="Genomic_DNA"/>
</dbReference>
<dbReference type="AlphaFoldDB" id="A0AAW2IBZ7"/>
<evidence type="ECO:0000256" key="11">
    <source>
        <dbReference type="ARBA" id="ARBA00032711"/>
    </source>
</evidence>
<comment type="subcellular location">
    <subcellularLocation>
        <location evidence="1">Endoplasmic reticulum membrane</location>
        <topology evidence="1">Single-pass type IV membrane protein</topology>
    </subcellularLocation>
</comment>
<evidence type="ECO:0000256" key="9">
    <source>
        <dbReference type="ARBA" id="ARBA00022989"/>
    </source>
</evidence>
<dbReference type="Pfam" id="PF09753">
    <property type="entry name" value="Use1"/>
    <property type="match status" value="1"/>
</dbReference>
<dbReference type="GO" id="GO:0015031">
    <property type="term" value="P:protein transport"/>
    <property type="evidence" value="ECO:0007669"/>
    <property type="project" value="UniProtKB-KW"/>
</dbReference>
<sequence length="241" mass="28050">MMEKSVLEINIIRLLKKCEELGKESAKNFNWKLERYVTAVNTMLSELQKKQNKPDAETLNEYIRRTDFLEKLVESQKIENPVQRIVAIQMMSHGTSTPDGVITRELHQKTASVYSADVRKELFGLDRGDELRLRKNDKSSGEDLDSLLRYQQSMREKVAEEMLIMARSLKEQSQLAGSIIKSDIQTIQKSTSIAEKNFSKLKLESARLEEHNKRACKCWLWTLMLIVIVIFINMVFFIRFT</sequence>
<evidence type="ECO:0000256" key="4">
    <source>
        <dbReference type="ARBA" id="ARBA00022448"/>
    </source>
</evidence>
<evidence type="ECO:0000256" key="6">
    <source>
        <dbReference type="ARBA" id="ARBA00022824"/>
    </source>
</evidence>
<dbReference type="GO" id="GO:0005484">
    <property type="term" value="F:SNAP receptor activity"/>
    <property type="evidence" value="ECO:0007669"/>
    <property type="project" value="TreeGrafter"/>
</dbReference>
<dbReference type="GO" id="GO:0005789">
    <property type="term" value="C:endoplasmic reticulum membrane"/>
    <property type="evidence" value="ECO:0007669"/>
    <property type="project" value="UniProtKB-SubCell"/>
</dbReference>
<dbReference type="PANTHER" id="PTHR13050">
    <property type="entry name" value="USE1-LIKE PROTEIN"/>
    <property type="match status" value="1"/>
</dbReference>
<dbReference type="InterPro" id="IPR019150">
    <property type="entry name" value="Vesicle_transport_protein_Use1"/>
</dbReference>
<evidence type="ECO:0000313" key="13">
    <source>
        <dbReference type="EMBL" id="KAL0279313.1"/>
    </source>
</evidence>
<evidence type="ECO:0000256" key="1">
    <source>
        <dbReference type="ARBA" id="ARBA00004163"/>
    </source>
</evidence>
<evidence type="ECO:0000256" key="12">
    <source>
        <dbReference type="SAM" id="Phobius"/>
    </source>
</evidence>
<keyword evidence="6" id="KW-0256">Endoplasmic reticulum</keyword>
<evidence type="ECO:0000256" key="2">
    <source>
        <dbReference type="ARBA" id="ARBA00007891"/>
    </source>
</evidence>
<feature type="transmembrane region" description="Helical" evidence="12">
    <location>
        <begin position="219"/>
        <end position="238"/>
    </location>
</feature>
<keyword evidence="8" id="KW-0653">Protein transport</keyword>
<evidence type="ECO:0000256" key="3">
    <source>
        <dbReference type="ARBA" id="ARBA00015843"/>
    </source>
</evidence>
<keyword evidence="4" id="KW-0813">Transport</keyword>